<feature type="transmembrane region" description="Helical" evidence="14">
    <location>
        <begin position="12"/>
        <end position="35"/>
    </location>
</feature>
<dbReference type="AlphaFoldDB" id="A0A319CLM8"/>
<comment type="cofactor">
    <cofactor evidence="1 12">
        <name>heme</name>
        <dbReference type="ChEBI" id="CHEBI:30413"/>
    </cofactor>
</comment>
<evidence type="ECO:0000256" key="14">
    <source>
        <dbReference type="SAM" id="Phobius"/>
    </source>
</evidence>
<dbReference type="PROSITE" id="PS00086">
    <property type="entry name" value="CYTOCHROME_P450"/>
    <property type="match status" value="1"/>
</dbReference>
<dbReference type="InterPro" id="IPR050121">
    <property type="entry name" value="Cytochrome_P450_monoxygenase"/>
</dbReference>
<evidence type="ECO:0000256" key="5">
    <source>
        <dbReference type="ARBA" id="ARBA00022692"/>
    </source>
</evidence>
<keyword evidence="10 13" id="KW-0503">Monooxygenase</keyword>
<name>A0A319CLM8_9EURO</name>
<dbReference type="GO" id="GO:0016020">
    <property type="term" value="C:membrane"/>
    <property type="evidence" value="ECO:0007669"/>
    <property type="project" value="UniProtKB-SubCell"/>
</dbReference>
<dbReference type="InterPro" id="IPR036396">
    <property type="entry name" value="Cyt_P450_sf"/>
</dbReference>
<dbReference type="SUPFAM" id="SSF48264">
    <property type="entry name" value="Cytochrome P450"/>
    <property type="match status" value="1"/>
</dbReference>
<dbReference type="PANTHER" id="PTHR24305">
    <property type="entry name" value="CYTOCHROME P450"/>
    <property type="match status" value="1"/>
</dbReference>
<evidence type="ECO:0000256" key="6">
    <source>
        <dbReference type="ARBA" id="ARBA00022723"/>
    </source>
</evidence>
<evidence type="ECO:0000256" key="12">
    <source>
        <dbReference type="PIRSR" id="PIRSR602401-1"/>
    </source>
</evidence>
<dbReference type="GO" id="GO:0016705">
    <property type="term" value="F:oxidoreductase activity, acting on paired donors, with incorporation or reduction of molecular oxygen"/>
    <property type="evidence" value="ECO:0007669"/>
    <property type="project" value="InterPro"/>
</dbReference>
<evidence type="ECO:0000256" key="2">
    <source>
        <dbReference type="ARBA" id="ARBA00004370"/>
    </source>
</evidence>
<feature type="binding site" description="axial binding residue" evidence="12">
    <location>
        <position position="458"/>
    </location>
    <ligand>
        <name>heme</name>
        <dbReference type="ChEBI" id="CHEBI:30413"/>
    </ligand>
    <ligandPart>
        <name>Fe</name>
        <dbReference type="ChEBI" id="CHEBI:18248"/>
    </ligandPart>
</feature>
<dbReference type="Pfam" id="PF00067">
    <property type="entry name" value="p450"/>
    <property type="match status" value="1"/>
</dbReference>
<dbReference type="RefSeq" id="XP_025496284.1">
    <property type="nucleotide sequence ID" value="XM_025634143.1"/>
</dbReference>
<keyword evidence="4 12" id="KW-0349">Heme</keyword>
<dbReference type="InterPro" id="IPR002401">
    <property type="entry name" value="Cyt_P450_E_grp-I"/>
</dbReference>
<dbReference type="GO" id="GO:1902181">
    <property type="term" value="P:verruculogen biosynthetic process"/>
    <property type="evidence" value="ECO:0007669"/>
    <property type="project" value="UniProtKB-ARBA"/>
</dbReference>
<dbReference type="PRINTS" id="PR00463">
    <property type="entry name" value="EP450I"/>
</dbReference>
<evidence type="ECO:0000256" key="10">
    <source>
        <dbReference type="ARBA" id="ARBA00023033"/>
    </source>
</evidence>
<evidence type="ECO:0000256" key="7">
    <source>
        <dbReference type="ARBA" id="ARBA00022989"/>
    </source>
</evidence>
<evidence type="ECO:0000313" key="16">
    <source>
        <dbReference type="Proteomes" id="UP000248340"/>
    </source>
</evidence>
<comment type="subcellular location">
    <subcellularLocation>
        <location evidence="2">Membrane</location>
    </subcellularLocation>
</comment>
<evidence type="ECO:0000256" key="13">
    <source>
        <dbReference type="RuleBase" id="RU000461"/>
    </source>
</evidence>
<evidence type="ECO:0000256" key="9">
    <source>
        <dbReference type="ARBA" id="ARBA00023004"/>
    </source>
</evidence>
<dbReference type="Proteomes" id="UP000248340">
    <property type="component" value="Unassembled WGS sequence"/>
</dbReference>
<dbReference type="GO" id="GO:0005506">
    <property type="term" value="F:iron ion binding"/>
    <property type="evidence" value="ECO:0007669"/>
    <property type="project" value="InterPro"/>
</dbReference>
<keyword evidence="6 12" id="KW-0479">Metal-binding</keyword>
<evidence type="ECO:0000256" key="11">
    <source>
        <dbReference type="ARBA" id="ARBA00023136"/>
    </source>
</evidence>
<keyword evidence="8 13" id="KW-0560">Oxidoreductase</keyword>
<evidence type="ECO:0000256" key="4">
    <source>
        <dbReference type="ARBA" id="ARBA00022617"/>
    </source>
</evidence>
<gene>
    <name evidence="15" type="ORF">BO82DRAFT_350392</name>
</gene>
<keyword evidence="16" id="KW-1185">Reference proteome</keyword>
<dbReference type="GeneID" id="37136884"/>
<dbReference type="InterPro" id="IPR017972">
    <property type="entry name" value="Cyt_P450_CS"/>
</dbReference>
<evidence type="ECO:0000313" key="15">
    <source>
        <dbReference type="EMBL" id="PYH86084.1"/>
    </source>
</evidence>
<evidence type="ECO:0000256" key="1">
    <source>
        <dbReference type="ARBA" id="ARBA00001971"/>
    </source>
</evidence>
<sequence>MLSVSCASSNLLDAFFVCMGVTALAFTSLCVYRLFFHPYAKYPGPLLGKLTNYYAVYHSWKGDQHLDMWRCHEKYGPYVRYGPNELSINTAAGLKEIYAHGRNFKKSVKYNAMVHQAANTLTTIDKRKHGKKRRLISQAFSDAAFRSYEETIQAKISQLCTALRRHDDDSQEVVPDGTWGTAKNMSHWCDWFTFDVMCSVIFGVPWSSLTEKKYRHIPHTIEVSNVRVGCLIEAGGSKNLKIDKYLFPAAIAARNQFVKFVNDIIRQGMAMSAKGSMKGAFALLRDAVDPETQEPLSFKELCGESATLVVAGTDTTSTALAASLYYLTHHPKVYERAVQEVRSTFQSRDEIRLGPKVNSCSYLRAVIEETMRLSPSAPGPLWRQADVGGATVDGQYIPQGLEVATCVYSIHHSAEIYPQPCKFVPERWLGPESTPEPYRSEYSPHAGFNPFSIGPRGCIGKPLAYIELTLTLSHILYAFDMRLPPVVKASEDDEYRLSLHITAAKEGPWVEFRPRTVV</sequence>
<dbReference type="GO" id="GO:0020037">
    <property type="term" value="F:heme binding"/>
    <property type="evidence" value="ECO:0007669"/>
    <property type="project" value="InterPro"/>
</dbReference>
<comment type="similarity">
    <text evidence="3 13">Belongs to the cytochrome P450 family.</text>
</comment>
<keyword evidence="11 14" id="KW-0472">Membrane</keyword>
<accession>A0A319CLM8</accession>
<keyword evidence="9 12" id="KW-0408">Iron</keyword>
<dbReference type="GO" id="GO:0004497">
    <property type="term" value="F:monooxygenase activity"/>
    <property type="evidence" value="ECO:0007669"/>
    <property type="project" value="UniProtKB-KW"/>
</dbReference>
<dbReference type="EMBL" id="KZ821677">
    <property type="protein sequence ID" value="PYH86084.1"/>
    <property type="molecule type" value="Genomic_DNA"/>
</dbReference>
<proteinExistence type="inferred from homology"/>
<dbReference type="VEuPathDB" id="FungiDB:BO82DRAFT_350392"/>
<reference evidence="15 16" key="1">
    <citation type="submission" date="2016-12" db="EMBL/GenBank/DDBJ databases">
        <title>The genomes of Aspergillus section Nigri reveals drivers in fungal speciation.</title>
        <authorList>
            <consortium name="DOE Joint Genome Institute"/>
            <person name="Vesth T.C."/>
            <person name="Nybo J."/>
            <person name="Theobald S."/>
            <person name="Brandl J."/>
            <person name="Frisvad J.C."/>
            <person name="Nielsen K.F."/>
            <person name="Lyhne E.K."/>
            <person name="Kogle M.E."/>
            <person name="Kuo A."/>
            <person name="Riley R."/>
            <person name="Clum A."/>
            <person name="Nolan M."/>
            <person name="Lipzen A."/>
            <person name="Salamov A."/>
            <person name="Henrissat B."/>
            <person name="Wiebenga A."/>
            <person name="De Vries R.P."/>
            <person name="Grigoriev I.V."/>
            <person name="Mortensen U.H."/>
            <person name="Andersen M.R."/>
            <person name="Baker S.E."/>
        </authorList>
    </citation>
    <scope>NUCLEOTIDE SEQUENCE [LARGE SCALE GENOMIC DNA]</scope>
    <source>
        <strain evidence="15 16">CBS 121591</strain>
    </source>
</reference>
<dbReference type="InterPro" id="IPR001128">
    <property type="entry name" value="Cyt_P450"/>
</dbReference>
<organism evidence="15 16">
    <name type="scientific">Aspergillus uvarum CBS 121591</name>
    <dbReference type="NCBI Taxonomy" id="1448315"/>
    <lineage>
        <taxon>Eukaryota</taxon>
        <taxon>Fungi</taxon>
        <taxon>Dikarya</taxon>
        <taxon>Ascomycota</taxon>
        <taxon>Pezizomycotina</taxon>
        <taxon>Eurotiomycetes</taxon>
        <taxon>Eurotiomycetidae</taxon>
        <taxon>Eurotiales</taxon>
        <taxon>Aspergillaceae</taxon>
        <taxon>Aspergillus</taxon>
        <taxon>Aspergillus subgen. Circumdati</taxon>
    </lineage>
</organism>
<dbReference type="PRINTS" id="PR00385">
    <property type="entry name" value="P450"/>
</dbReference>
<dbReference type="CDD" id="cd11061">
    <property type="entry name" value="CYP67-like"/>
    <property type="match status" value="1"/>
</dbReference>
<keyword evidence="7 14" id="KW-1133">Transmembrane helix</keyword>
<evidence type="ECO:0000256" key="8">
    <source>
        <dbReference type="ARBA" id="ARBA00023002"/>
    </source>
</evidence>
<dbReference type="PANTHER" id="PTHR24305:SF237">
    <property type="entry name" value="CYTOCHROME P450 MONOOXYGENASE ATNE-RELATED"/>
    <property type="match status" value="1"/>
</dbReference>
<dbReference type="Gene3D" id="1.10.630.10">
    <property type="entry name" value="Cytochrome P450"/>
    <property type="match status" value="1"/>
</dbReference>
<dbReference type="OrthoDB" id="1470350at2759"/>
<protein>
    <submittedName>
        <fullName evidence="15">Cytochrome P450</fullName>
    </submittedName>
</protein>
<evidence type="ECO:0000256" key="3">
    <source>
        <dbReference type="ARBA" id="ARBA00010617"/>
    </source>
</evidence>
<dbReference type="FunFam" id="1.10.630.10:FF:000063">
    <property type="entry name" value="Cytochrome P450 monooxygenase"/>
    <property type="match status" value="1"/>
</dbReference>
<keyword evidence="5 14" id="KW-0812">Transmembrane</keyword>
<dbReference type="STRING" id="1448315.A0A319CLM8"/>